<keyword evidence="5 6" id="KW-0539">Nucleus</keyword>
<evidence type="ECO:0000256" key="2">
    <source>
        <dbReference type="ARBA" id="ARBA00022473"/>
    </source>
</evidence>
<dbReference type="InterPro" id="IPR001356">
    <property type="entry name" value="HD"/>
</dbReference>
<dbReference type="InterPro" id="IPR009057">
    <property type="entry name" value="Homeodomain-like_sf"/>
</dbReference>
<feature type="domain" description="Homeobox" evidence="8">
    <location>
        <begin position="297"/>
        <end position="342"/>
    </location>
</feature>
<dbReference type="GO" id="GO:0000981">
    <property type="term" value="F:DNA-binding transcription factor activity, RNA polymerase II-specific"/>
    <property type="evidence" value="ECO:0007669"/>
    <property type="project" value="TreeGrafter"/>
</dbReference>
<evidence type="ECO:0000256" key="6">
    <source>
        <dbReference type="RuleBase" id="RU000682"/>
    </source>
</evidence>
<dbReference type="GO" id="GO:0005634">
    <property type="term" value="C:nucleus"/>
    <property type="evidence" value="ECO:0007669"/>
    <property type="project" value="UniProtKB-SubCell"/>
</dbReference>
<dbReference type="EMBL" id="CAJDYZ010002954">
    <property type="protein sequence ID" value="CAD1469796.1"/>
    <property type="molecule type" value="Genomic_DNA"/>
</dbReference>
<dbReference type="Proteomes" id="UP000752696">
    <property type="component" value="Unassembled WGS sequence"/>
</dbReference>
<dbReference type="InterPro" id="IPR042634">
    <property type="entry name" value="MOX-1/MOX-2"/>
</dbReference>
<dbReference type="Gene3D" id="1.10.10.60">
    <property type="entry name" value="Homeodomain-like"/>
    <property type="match status" value="1"/>
</dbReference>
<sequence>MLQHGTHFNYKIHTRACDLMANLEENKNVVNAQILTTCFSSVDQDLFGLVGLDRALQEDLSVLSALLQPHSSRILQHALSILISASLSQHGHEMSWPENITSADQQYSENIFEIPSIPPTPPSSQMNVQNPCFPGNRDHSLSHGYLWNNFSNPCNISTSVSTLSELSLSPFHTTNFQHSNTNRNYRIYRRWEQYSHQNTTIDEEDVTDESMEKININSTEQSLDFICEKTQDRQISTTTTVFRAWEVPSYQNVDQNVESDVKYRSRQDSRCTIDLSGDSFDKEAVEQNESNKRLTSDKPRKERTAFTKHQIRHLEYEFAHSNYLTRLRRYEIAVALDLTERQ</sequence>
<dbReference type="Pfam" id="PF00046">
    <property type="entry name" value="Homeodomain"/>
    <property type="match status" value="1"/>
</dbReference>
<proteinExistence type="predicted"/>
<dbReference type="AlphaFoldDB" id="A0A6V7GVR8"/>
<keyword evidence="3" id="KW-0805">Transcription regulation</keyword>
<keyword evidence="2" id="KW-0217">Developmental protein</keyword>
<evidence type="ECO:0000313" key="10">
    <source>
        <dbReference type="Proteomes" id="UP000752696"/>
    </source>
</evidence>
<keyword evidence="5 6" id="KW-0371">Homeobox</keyword>
<gene>
    <name evidence="9" type="ORF">MHI_LOCUS153762</name>
</gene>
<reference evidence="9" key="1">
    <citation type="submission" date="2020-07" db="EMBL/GenBank/DDBJ databases">
        <authorList>
            <person name="Nazaruddin N."/>
        </authorList>
    </citation>
    <scope>NUCLEOTIDE SEQUENCE</scope>
</reference>
<evidence type="ECO:0000256" key="3">
    <source>
        <dbReference type="ARBA" id="ARBA00023015"/>
    </source>
</evidence>
<comment type="caution">
    <text evidence="9">The sequence shown here is derived from an EMBL/GenBank/DDBJ whole genome shotgun (WGS) entry which is preliminary data.</text>
</comment>
<keyword evidence="4" id="KW-0804">Transcription</keyword>
<name>A0A6V7GVR8_9HYME</name>
<dbReference type="PANTHER" id="PTHR24328:SF7">
    <property type="entry name" value="BUTTONLESS"/>
    <property type="match status" value="1"/>
</dbReference>
<evidence type="ECO:0000256" key="4">
    <source>
        <dbReference type="ARBA" id="ARBA00023163"/>
    </source>
</evidence>
<dbReference type="CDD" id="cd00086">
    <property type="entry name" value="homeodomain"/>
    <property type="match status" value="1"/>
</dbReference>
<dbReference type="SUPFAM" id="SSF46689">
    <property type="entry name" value="Homeodomain-like"/>
    <property type="match status" value="1"/>
</dbReference>
<accession>A0A6V7GVR8</accession>
<dbReference type="GO" id="GO:0045944">
    <property type="term" value="P:positive regulation of transcription by RNA polymerase II"/>
    <property type="evidence" value="ECO:0007669"/>
    <property type="project" value="InterPro"/>
</dbReference>
<keyword evidence="10" id="KW-1185">Reference proteome</keyword>
<keyword evidence="5 6" id="KW-0238">DNA-binding</keyword>
<feature type="region of interest" description="Disordered" evidence="7">
    <location>
        <begin position="284"/>
        <end position="303"/>
    </location>
</feature>
<evidence type="ECO:0000256" key="7">
    <source>
        <dbReference type="SAM" id="MobiDB-lite"/>
    </source>
</evidence>
<protein>
    <recommendedName>
        <fullName evidence="8">Homeobox domain-containing protein</fullName>
    </recommendedName>
</protein>
<evidence type="ECO:0000256" key="5">
    <source>
        <dbReference type="PROSITE-ProRule" id="PRU00108"/>
    </source>
</evidence>
<dbReference type="PANTHER" id="PTHR24328">
    <property type="entry name" value="HOMEOBOX PROTEIN MOX"/>
    <property type="match status" value="1"/>
</dbReference>
<dbReference type="OrthoDB" id="6159439at2759"/>
<dbReference type="GO" id="GO:0000978">
    <property type="term" value="F:RNA polymerase II cis-regulatory region sequence-specific DNA binding"/>
    <property type="evidence" value="ECO:0007669"/>
    <property type="project" value="TreeGrafter"/>
</dbReference>
<evidence type="ECO:0000256" key="1">
    <source>
        <dbReference type="ARBA" id="ARBA00004123"/>
    </source>
</evidence>
<evidence type="ECO:0000313" key="9">
    <source>
        <dbReference type="EMBL" id="CAD1469796.1"/>
    </source>
</evidence>
<feature type="non-terminal residue" evidence="9">
    <location>
        <position position="342"/>
    </location>
</feature>
<evidence type="ECO:0000259" key="8">
    <source>
        <dbReference type="PROSITE" id="PS50071"/>
    </source>
</evidence>
<organism evidence="9 10">
    <name type="scientific">Heterotrigona itama</name>
    <dbReference type="NCBI Taxonomy" id="395501"/>
    <lineage>
        <taxon>Eukaryota</taxon>
        <taxon>Metazoa</taxon>
        <taxon>Ecdysozoa</taxon>
        <taxon>Arthropoda</taxon>
        <taxon>Hexapoda</taxon>
        <taxon>Insecta</taxon>
        <taxon>Pterygota</taxon>
        <taxon>Neoptera</taxon>
        <taxon>Endopterygota</taxon>
        <taxon>Hymenoptera</taxon>
        <taxon>Apocrita</taxon>
        <taxon>Aculeata</taxon>
        <taxon>Apoidea</taxon>
        <taxon>Anthophila</taxon>
        <taxon>Apidae</taxon>
        <taxon>Heterotrigona</taxon>
    </lineage>
</organism>
<dbReference type="PROSITE" id="PS50071">
    <property type="entry name" value="HOMEOBOX_2"/>
    <property type="match status" value="1"/>
</dbReference>
<comment type="subcellular location">
    <subcellularLocation>
        <location evidence="1 5 6">Nucleus</location>
    </subcellularLocation>
</comment>